<dbReference type="InterPro" id="IPR018254">
    <property type="entry name" value="Ribosomal_uL29_CS"/>
</dbReference>
<dbReference type="HAMAP" id="MF_00374">
    <property type="entry name" value="Ribosomal_uL29"/>
    <property type="match status" value="1"/>
</dbReference>
<name>A0A2Z3LD72_9BACT</name>
<proteinExistence type="inferred from homology"/>
<accession>A0A2Z3LD72</accession>
<gene>
    <name evidence="5 6" type="primary">rpmC</name>
    <name evidence="6" type="ORF">DK880_00428</name>
</gene>
<dbReference type="AlphaFoldDB" id="A0A2Z3LD72"/>
<protein>
    <recommendedName>
        <fullName evidence="4 5">Large ribosomal subunit protein uL29</fullName>
    </recommendedName>
</protein>
<evidence type="ECO:0000256" key="2">
    <source>
        <dbReference type="ARBA" id="ARBA00022980"/>
    </source>
</evidence>
<dbReference type="PROSITE" id="PS00579">
    <property type="entry name" value="RIBOSOMAL_L29"/>
    <property type="match status" value="1"/>
</dbReference>
<reference evidence="6 7" key="1">
    <citation type="submission" date="2018-05" db="EMBL/GenBank/DDBJ databases">
        <title>Candidatus Cardinium hertigii Genome Assembly.</title>
        <authorList>
            <person name="Showmaker K.C."/>
            <person name="Walden K.O."/>
            <person name="Fields C.J."/>
            <person name="Lambert K.N."/>
            <person name="Hudson M.E."/>
        </authorList>
    </citation>
    <scope>NUCLEOTIDE SEQUENCE [LARGE SCALE GENOMIC DNA]</scope>
    <source>
        <strain evidence="7">cHgTN10</strain>
    </source>
</reference>
<dbReference type="GO" id="GO:0005840">
    <property type="term" value="C:ribosome"/>
    <property type="evidence" value="ECO:0007669"/>
    <property type="project" value="UniProtKB-KW"/>
</dbReference>
<dbReference type="SUPFAM" id="SSF46561">
    <property type="entry name" value="Ribosomal protein L29 (L29p)"/>
    <property type="match status" value="1"/>
</dbReference>
<dbReference type="EMBL" id="CP029619">
    <property type="protein sequence ID" value="AWN81756.1"/>
    <property type="molecule type" value="Genomic_DNA"/>
</dbReference>
<dbReference type="GO" id="GO:0006412">
    <property type="term" value="P:translation"/>
    <property type="evidence" value="ECO:0007669"/>
    <property type="project" value="UniProtKB-UniRule"/>
</dbReference>
<evidence type="ECO:0000256" key="4">
    <source>
        <dbReference type="ARBA" id="ARBA00035204"/>
    </source>
</evidence>
<dbReference type="GO" id="GO:1990904">
    <property type="term" value="C:ribonucleoprotein complex"/>
    <property type="evidence" value="ECO:0007669"/>
    <property type="project" value="UniProtKB-KW"/>
</dbReference>
<keyword evidence="2 5" id="KW-0689">Ribosomal protein</keyword>
<dbReference type="InterPro" id="IPR036049">
    <property type="entry name" value="Ribosomal_uL29_sf"/>
</dbReference>
<dbReference type="GO" id="GO:0003735">
    <property type="term" value="F:structural constituent of ribosome"/>
    <property type="evidence" value="ECO:0007669"/>
    <property type="project" value="InterPro"/>
</dbReference>
<evidence type="ECO:0000256" key="3">
    <source>
        <dbReference type="ARBA" id="ARBA00023274"/>
    </source>
</evidence>
<sequence length="90" mass="10638">MYKVEWFIFVFIVMQYKDIQALSYEAGKAKLQETVDYFLKLKFAHAVSPIEQPMKIRQARKLIARLKTAQRAIALRDSYEAVEKQCHVKK</sequence>
<keyword evidence="3 5" id="KW-0687">Ribonucleoprotein</keyword>
<evidence type="ECO:0000256" key="5">
    <source>
        <dbReference type="HAMAP-Rule" id="MF_00374"/>
    </source>
</evidence>
<dbReference type="Pfam" id="PF00831">
    <property type="entry name" value="Ribosomal_L29"/>
    <property type="match status" value="1"/>
</dbReference>
<dbReference type="Proteomes" id="UP000245872">
    <property type="component" value="Chromosome"/>
</dbReference>
<dbReference type="Gene3D" id="1.10.287.310">
    <property type="match status" value="1"/>
</dbReference>
<evidence type="ECO:0000313" key="7">
    <source>
        <dbReference type="Proteomes" id="UP000245872"/>
    </source>
</evidence>
<keyword evidence="7" id="KW-1185">Reference proteome</keyword>
<dbReference type="KEGG" id="cher:DK880_00428"/>
<dbReference type="InterPro" id="IPR001854">
    <property type="entry name" value="Ribosomal_uL29"/>
</dbReference>
<organism evidence="6 7">
    <name type="scientific">Candidatus Cardinium hertigii</name>
    <dbReference type="NCBI Taxonomy" id="247481"/>
    <lineage>
        <taxon>Bacteria</taxon>
        <taxon>Pseudomonadati</taxon>
        <taxon>Bacteroidota</taxon>
        <taxon>Cytophagia</taxon>
        <taxon>Cytophagales</taxon>
        <taxon>Amoebophilaceae</taxon>
        <taxon>Candidatus Cardinium</taxon>
    </lineage>
</organism>
<evidence type="ECO:0000313" key="6">
    <source>
        <dbReference type="EMBL" id="AWN81756.1"/>
    </source>
</evidence>
<dbReference type="NCBIfam" id="TIGR00012">
    <property type="entry name" value="L29"/>
    <property type="match status" value="1"/>
</dbReference>
<comment type="similarity">
    <text evidence="1 5">Belongs to the universal ribosomal protein uL29 family.</text>
</comment>
<evidence type="ECO:0000256" key="1">
    <source>
        <dbReference type="ARBA" id="ARBA00009254"/>
    </source>
</evidence>